<dbReference type="STRING" id="595528.A0A0D2X2Q2"/>
<dbReference type="EMBL" id="KE346364">
    <property type="protein sequence ID" value="KJE92954.1"/>
    <property type="molecule type" value="Genomic_DNA"/>
</dbReference>
<dbReference type="Pfam" id="PF00616">
    <property type="entry name" value="RasGAP"/>
    <property type="match status" value="1"/>
</dbReference>
<dbReference type="PANTHER" id="PTHR43081">
    <property type="entry name" value="ADENYLATE CYCLASE, TERMINAL-DIFFERENTIATION SPECIFIC-RELATED"/>
    <property type="match status" value="1"/>
</dbReference>
<feature type="domain" description="Guanylate cyclase" evidence="8">
    <location>
        <begin position="1053"/>
        <end position="1190"/>
    </location>
</feature>
<feature type="domain" description="Ras-GAP" evidence="6">
    <location>
        <begin position="425"/>
        <end position="620"/>
    </location>
</feature>
<dbReference type="CDD" id="cd07302">
    <property type="entry name" value="CHD"/>
    <property type="match status" value="2"/>
</dbReference>
<dbReference type="eggNOG" id="KOG2059">
    <property type="taxonomic scope" value="Eukaryota"/>
</dbReference>
<dbReference type="Gene3D" id="1.10.506.10">
    <property type="entry name" value="GTPase Activation - p120gap, domain 1"/>
    <property type="match status" value="2"/>
</dbReference>
<dbReference type="Pfam" id="PF00168">
    <property type="entry name" value="C2"/>
    <property type="match status" value="2"/>
</dbReference>
<dbReference type="PROSITE" id="PS50125">
    <property type="entry name" value="GUANYLATE_CYCLASE_2"/>
    <property type="match status" value="2"/>
</dbReference>
<feature type="domain" description="C2" evidence="5">
    <location>
        <begin position="170"/>
        <end position="321"/>
    </location>
</feature>
<evidence type="ECO:0000256" key="2">
    <source>
        <dbReference type="ARBA" id="ARBA00022833"/>
    </source>
</evidence>
<proteinExistence type="predicted"/>
<feature type="domain" description="LIM zinc-binding" evidence="7">
    <location>
        <begin position="1717"/>
        <end position="1773"/>
    </location>
</feature>
<feature type="compositionally biased region" description="Low complexity" evidence="4">
    <location>
        <begin position="339"/>
        <end position="357"/>
    </location>
</feature>
<evidence type="ECO:0000259" key="6">
    <source>
        <dbReference type="PROSITE" id="PS50018"/>
    </source>
</evidence>
<feature type="compositionally biased region" description="Polar residues" evidence="4">
    <location>
        <begin position="10"/>
        <end position="22"/>
    </location>
</feature>
<dbReference type="InterPro" id="IPR008936">
    <property type="entry name" value="Rho_GTPase_activation_prot"/>
</dbReference>
<dbReference type="Gene3D" id="2.10.110.10">
    <property type="entry name" value="Cysteine Rich Protein"/>
    <property type="match status" value="3"/>
</dbReference>
<dbReference type="InterPro" id="IPR001936">
    <property type="entry name" value="RasGAP_dom"/>
</dbReference>
<dbReference type="CDD" id="cd04519">
    <property type="entry name" value="RasGAP"/>
    <property type="match status" value="1"/>
</dbReference>
<reference evidence="10" key="1">
    <citation type="submission" date="2011-02" db="EMBL/GenBank/DDBJ databases">
        <title>The Genome Sequence of Capsaspora owczarzaki ATCC 30864.</title>
        <authorList>
            <person name="Russ C."/>
            <person name="Cuomo C."/>
            <person name="Burger G."/>
            <person name="Gray M.W."/>
            <person name="Holland P.W.H."/>
            <person name="King N."/>
            <person name="Lang F.B.F."/>
            <person name="Roger A.J."/>
            <person name="Ruiz-Trillo I."/>
            <person name="Young S.K."/>
            <person name="Zeng Q."/>
            <person name="Gargeya S."/>
            <person name="Alvarado L."/>
            <person name="Berlin A."/>
            <person name="Chapman S.B."/>
            <person name="Chen Z."/>
            <person name="Freedman E."/>
            <person name="Gellesch M."/>
            <person name="Goldberg J."/>
            <person name="Griggs A."/>
            <person name="Gujja S."/>
            <person name="Heilman E."/>
            <person name="Heiman D."/>
            <person name="Howarth C."/>
            <person name="Mehta T."/>
            <person name="Neiman D."/>
            <person name="Pearson M."/>
            <person name="Roberts A."/>
            <person name="Saif S."/>
            <person name="Shea T."/>
            <person name="Shenoy N."/>
            <person name="Sisk P."/>
            <person name="Stolte C."/>
            <person name="Sykes S."/>
            <person name="White J."/>
            <person name="Yandava C."/>
            <person name="Haas B."/>
            <person name="Nusbaum C."/>
            <person name="Birren B."/>
        </authorList>
    </citation>
    <scope>NUCLEOTIDE SEQUENCE</scope>
    <source>
        <strain evidence="10">ATCC 30864</strain>
    </source>
</reference>
<keyword evidence="3" id="KW-0440">LIM domain</keyword>
<dbReference type="Gene3D" id="2.60.40.150">
    <property type="entry name" value="C2 domain"/>
    <property type="match status" value="2"/>
</dbReference>
<evidence type="ECO:0000313" key="10">
    <source>
        <dbReference type="Proteomes" id="UP000008743"/>
    </source>
</evidence>
<dbReference type="PhylomeDB" id="A0A0D2X2Q2"/>
<dbReference type="SUPFAM" id="SSF48350">
    <property type="entry name" value="GTPase activation domain, GAP"/>
    <property type="match status" value="1"/>
</dbReference>
<keyword evidence="1 3" id="KW-0479">Metal-binding</keyword>
<name>A0A0D2X2Q2_CAPO3</name>
<gene>
    <name evidence="9" type="ORF">CAOG_003826</name>
</gene>
<dbReference type="InterPro" id="IPR001054">
    <property type="entry name" value="A/G_cyclase"/>
</dbReference>
<dbReference type="eggNOG" id="KOG1703">
    <property type="taxonomic scope" value="Eukaryota"/>
</dbReference>
<dbReference type="GO" id="GO:0035556">
    <property type="term" value="P:intracellular signal transduction"/>
    <property type="evidence" value="ECO:0007669"/>
    <property type="project" value="InterPro"/>
</dbReference>
<evidence type="ECO:0000256" key="4">
    <source>
        <dbReference type="SAM" id="MobiDB-lite"/>
    </source>
</evidence>
<dbReference type="Proteomes" id="UP000008743">
    <property type="component" value="Unassembled WGS sequence"/>
</dbReference>
<dbReference type="GO" id="GO:0046872">
    <property type="term" value="F:metal ion binding"/>
    <property type="evidence" value="ECO:0007669"/>
    <property type="project" value="UniProtKB-KW"/>
</dbReference>
<feature type="region of interest" description="Disordered" evidence="4">
    <location>
        <begin position="334"/>
        <end position="380"/>
    </location>
</feature>
<organism evidence="9 10">
    <name type="scientific">Capsaspora owczarzaki (strain ATCC 30864)</name>
    <dbReference type="NCBI Taxonomy" id="595528"/>
    <lineage>
        <taxon>Eukaryota</taxon>
        <taxon>Filasterea</taxon>
        <taxon>Capsaspora</taxon>
    </lineage>
</organism>
<dbReference type="OrthoDB" id="2021138at2759"/>
<feature type="region of interest" description="Disordered" evidence="4">
    <location>
        <begin position="812"/>
        <end position="832"/>
    </location>
</feature>
<dbReference type="SUPFAM" id="SSF49562">
    <property type="entry name" value="C2 domain (Calcium/lipid-binding domain, CaLB)"/>
    <property type="match status" value="2"/>
</dbReference>
<dbReference type="CDD" id="cd09396">
    <property type="entry name" value="LIM_DA1"/>
    <property type="match status" value="1"/>
</dbReference>
<dbReference type="Gene3D" id="3.30.70.1230">
    <property type="entry name" value="Nucleotide cyclase"/>
    <property type="match status" value="2"/>
</dbReference>
<sequence>MASSVAKASPVSNPGSANQTGSASKLIKDHYIDIKVVEARNLPGLLQSCFCTVRLNRNEAGRTPHISAGRRISLGRMKDAAPSKGNSNPYWGTDFHFELFPEFHDISVVVWDARRKADIPTGQVSIPKAVLQARTGHVPVEQWYKLKPATDEDRLLGDIHLQIVFVPAASSGGDQATADDASAGVLRVKVLEARDLFYGGRGNSGTMKRKITDINPVVSVALISPVPGASPVEHRTHQFKANDAPTFDELFEIPVRNADLLSSLHVTVLTTPSGKSNHGTIGPGGTVSSLSAVISRGEAAMGRIVLPLASLERGTVYDHWYALYPAIDAGNGSTPPHTPGLSPSPATSPLAPSYPTPGETSSGSGPTRSNGSPAPPGLDEGPMIRLRLSYIEEGVLPVSEYSEFVDFFLNNRRQLVLALDGVTRDRSETGQRILDLIGTRRLTRSFLKEMMEVQFRSAIGTTSSIVQNASLATKVIELHIRNIALPYVRAVLKEPLDEMILEDKYCEVNPFFVDKTTNVKKNLQLLAEYATRVMNAIMSSGKQFPTPLRQVCADLRHCAAKCFPSDPNVRYSAVSAFIFTRLLCPAMMGPKAFHMCADFPNERVARTLTLVAKTVQMLGSLTEYTDKERYLLPLNRVIEDNTSSLKAFLDMVAVEPRSPSATTTEEFSVSPSSGSASLSAATGYSLSVGASLGVSTPVLSADQEVAKAAAALFRHLWSLREAIEEMNDRRQDDPAFDTSRQLLQILDKLYATHVANHAMVRPLAIAGNIDLRHVQLPSALLDAAKEHSVTVAKARKRTISNNTSEIHPLVFGGAQSNGSSATNHESDASDVERTSADLLEHLTSTIAQRIAALLAAANAGNKAQFVNIASDAEVGVLALLAALTPRPGTKETSTSSTQLAAFNAARGTLLQHVQALLDQARTASAEAKDAPSDEAALKLMMAHAQNVLSSTRETVLTLIAVPKSRSPSRARASAANAAMPVSVAIAASASRPHGSVANSSSRSPAPVAELFDGASSASSPVGAASAPTETSTSYARQLDDICQEVEPPTGEVTLVFTDIQNSTAIWESDASAMRTAIKVHNNIMRRCLRRHKGYEVKTEGDAFMVAFQDPVDAAAWCMAAQLELMDAEWPQVTLSFAGCGEQRTANGQLVYRGLRVRMGIHTGDVGFELDDITDRMDYYGPNVRRANRVSSLASGGQIVVSGAAWAQLQPKLRTETLAPFHAAGKPLGEFKLKDLEIQETLVQLLPGTLSERAFPPPGTAAASPSATPGAGVHSGVDALQVRESAGHGAPRRNSKYYEMLQKISPEVSPPTGTVTIVFTHVAHVTELWEANHTAMYNATKIHNDLVRTSLRFQHGYEVRTEGASFLGVFQNVVDAVQWCAILQMKLVAATWPSDILDMEHCKQVRSSSGRLLFSGLRVGIGMHTGEVGCELDNVTERMEYFGPAVSRATLLGNMADGGQIIASEGTIKALQACGSDITEQLEVRFTFAGEVVFKGLGSERLTEICPNLLSGRQFVLQPGTSTLVAERSSSGNFDDVLRAIKNFDAKSSRTPRHSSSSATALKPASSSLSVTFGTGYATLSSSIPSLAAGNSGAMSFVCHDCNGAIGTGTEWISAIGRVYHKEHFVCHQCKQPFGSGRFLDKEGRLYCEHDYEALFGRVCAGCHVAIASGENAINALGRSWHADHFRCTHCSEKLESKFVVLDNLPYHKHCAESGPANACSGCGKPIDGTYTNADGQKWHNECLKCRHCSTPATATDMFIQNGKPICGKCQAKP</sequence>
<evidence type="ECO:0000313" key="9">
    <source>
        <dbReference type="EMBL" id="KJE92954.1"/>
    </source>
</evidence>
<dbReference type="SMART" id="SM00239">
    <property type="entry name" value="C2"/>
    <property type="match status" value="2"/>
</dbReference>
<dbReference type="InterPro" id="IPR029787">
    <property type="entry name" value="Nucleotide_cyclase"/>
</dbReference>
<dbReference type="PROSITE" id="PS00478">
    <property type="entry name" value="LIM_DOMAIN_1"/>
    <property type="match status" value="1"/>
</dbReference>
<dbReference type="PROSITE" id="PS50018">
    <property type="entry name" value="RAS_GTPASE_ACTIV_2"/>
    <property type="match status" value="1"/>
</dbReference>
<dbReference type="InterPro" id="IPR050697">
    <property type="entry name" value="Adenylyl/Guanylyl_Cyclase_3/4"/>
</dbReference>
<feature type="compositionally biased region" description="Polar residues" evidence="4">
    <location>
        <begin position="814"/>
        <end position="823"/>
    </location>
</feature>
<dbReference type="PROSITE" id="PS50023">
    <property type="entry name" value="LIM_DOMAIN_2"/>
    <property type="match status" value="2"/>
</dbReference>
<dbReference type="InterPro" id="IPR000008">
    <property type="entry name" value="C2_dom"/>
</dbReference>
<evidence type="ECO:0000256" key="3">
    <source>
        <dbReference type="PROSITE-ProRule" id="PRU00125"/>
    </source>
</evidence>
<evidence type="ECO:0000259" key="8">
    <source>
        <dbReference type="PROSITE" id="PS50125"/>
    </source>
</evidence>
<dbReference type="InterPro" id="IPR035892">
    <property type="entry name" value="C2_domain_sf"/>
</dbReference>
<dbReference type="PROSITE" id="PS50004">
    <property type="entry name" value="C2"/>
    <property type="match status" value="2"/>
</dbReference>
<feature type="domain" description="Guanylate cyclase" evidence="8">
    <location>
        <begin position="1315"/>
        <end position="1452"/>
    </location>
</feature>
<dbReference type="SMART" id="SM00132">
    <property type="entry name" value="LIM"/>
    <property type="match status" value="3"/>
</dbReference>
<dbReference type="GO" id="GO:0009190">
    <property type="term" value="P:cyclic nucleotide biosynthetic process"/>
    <property type="evidence" value="ECO:0007669"/>
    <property type="project" value="InterPro"/>
</dbReference>
<protein>
    <submittedName>
        <fullName evidence="9">Uncharacterized protein</fullName>
    </submittedName>
</protein>
<evidence type="ECO:0000259" key="5">
    <source>
        <dbReference type="PROSITE" id="PS50004"/>
    </source>
</evidence>
<feature type="region of interest" description="Disordered" evidence="4">
    <location>
        <begin position="1"/>
        <end position="22"/>
    </location>
</feature>
<evidence type="ECO:0000256" key="1">
    <source>
        <dbReference type="ARBA" id="ARBA00022723"/>
    </source>
</evidence>
<dbReference type="PANTHER" id="PTHR43081:SF1">
    <property type="entry name" value="ADENYLATE CYCLASE, TERMINAL-DIFFERENTIATION SPECIFIC"/>
    <property type="match status" value="1"/>
</dbReference>
<dbReference type="SUPFAM" id="SSF57716">
    <property type="entry name" value="Glucocorticoid receptor-like (DNA-binding domain)"/>
    <property type="match status" value="2"/>
</dbReference>
<feature type="compositionally biased region" description="Low complexity" evidence="4">
    <location>
        <begin position="1259"/>
        <end position="1271"/>
    </location>
</feature>
<dbReference type="InterPro" id="IPR001781">
    <property type="entry name" value="Znf_LIM"/>
</dbReference>
<dbReference type="RefSeq" id="XP_004363554.2">
    <property type="nucleotide sequence ID" value="XM_004363497.2"/>
</dbReference>
<dbReference type="SMART" id="SM00044">
    <property type="entry name" value="CYCc"/>
    <property type="match status" value="2"/>
</dbReference>
<feature type="compositionally biased region" description="Polar residues" evidence="4">
    <location>
        <begin position="358"/>
        <end position="372"/>
    </location>
</feature>
<feature type="region of interest" description="Disordered" evidence="4">
    <location>
        <begin position="1253"/>
        <end position="1273"/>
    </location>
</feature>
<evidence type="ECO:0000259" key="7">
    <source>
        <dbReference type="PROSITE" id="PS50023"/>
    </source>
</evidence>
<dbReference type="Pfam" id="PF00412">
    <property type="entry name" value="LIM"/>
    <property type="match status" value="3"/>
</dbReference>
<feature type="domain" description="C2" evidence="5">
    <location>
        <begin position="13"/>
        <end position="144"/>
    </location>
</feature>
<keyword evidence="10" id="KW-1185">Reference proteome</keyword>
<dbReference type="CDD" id="cd08368">
    <property type="entry name" value="LIM"/>
    <property type="match status" value="2"/>
</dbReference>
<dbReference type="SUPFAM" id="SSF55073">
    <property type="entry name" value="Nucleotide cyclase"/>
    <property type="match status" value="2"/>
</dbReference>
<keyword evidence="2 3" id="KW-0862">Zinc</keyword>
<dbReference type="InParanoid" id="A0A0D2X2Q2"/>
<feature type="domain" description="LIM zinc-binding" evidence="7">
    <location>
        <begin position="1596"/>
        <end position="1657"/>
    </location>
</feature>
<accession>A0A0D2X2Q2</accession>
<dbReference type="Pfam" id="PF00211">
    <property type="entry name" value="Guanylate_cyc"/>
    <property type="match status" value="2"/>
</dbReference>
<dbReference type="SMART" id="SM00323">
    <property type="entry name" value="RasGAP"/>
    <property type="match status" value="1"/>
</dbReference>
<dbReference type="eggNOG" id="KOG0618">
    <property type="taxonomic scope" value="Eukaryota"/>
</dbReference>